<sequence length="31" mass="3449">MPKSDIFGIISLSSKMLLALRSLWIIVSLES</sequence>
<reference evidence="1" key="2">
    <citation type="journal article" date="2015" name="Data Brief">
        <title>Shoot transcriptome of the giant reed, Arundo donax.</title>
        <authorList>
            <person name="Barrero R.A."/>
            <person name="Guerrero F.D."/>
            <person name="Moolhuijzen P."/>
            <person name="Goolsby J.A."/>
            <person name="Tidwell J."/>
            <person name="Bellgard S.E."/>
            <person name="Bellgard M.I."/>
        </authorList>
    </citation>
    <scope>NUCLEOTIDE SEQUENCE</scope>
    <source>
        <tissue evidence="1">Shoot tissue taken approximately 20 cm above the soil surface</tissue>
    </source>
</reference>
<dbReference type="AlphaFoldDB" id="A0A0A8YW96"/>
<accession>A0A0A8YW96</accession>
<protein>
    <submittedName>
        <fullName evidence="1">Uncharacterized protein</fullName>
    </submittedName>
</protein>
<name>A0A0A8YW96_ARUDO</name>
<reference evidence="1" key="1">
    <citation type="submission" date="2014-09" db="EMBL/GenBank/DDBJ databases">
        <authorList>
            <person name="Magalhaes I.L.F."/>
            <person name="Oliveira U."/>
            <person name="Santos F.R."/>
            <person name="Vidigal T.H.D.A."/>
            <person name="Brescovit A.D."/>
            <person name="Santos A.J."/>
        </authorList>
    </citation>
    <scope>NUCLEOTIDE SEQUENCE</scope>
    <source>
        <tissue evidence="1">Shoot tissue taken approximately 20 cm above the soil surface</tissue>
    </source>
</reference>
<proteinExistence type="predicted"/>
<organism evidence="1">
    <name type="scientific">Arundo donax</name>
    <name type="common">Giant reed</name>
    <name type="synonym">Donax arundinaceus</name>
    <dbReference type="NCBI Taxonomy" id="35708"/>
    <lineage>
        <taxon>Eukaryota</taxon>
        <taxon>Viridiplantae</taxon>
        <taxon>Streptophyta</taxon>
        <taxon>Embryophyta</taxon>
        <taxon>Tracheophyta</taxon>
        <taxon>Spermatophyta</taxon>
        <taxon>Magnoliopsida</taxon>
        <taxon>Liliopsida</taxon>
        <taxon>Poales</taxon>
        <taxon>Poaceae</taxon>
        <taxon>PACMAD clade</taxon>
        <taxon>Arundinoideae</taxon>
        <taxon>Arundineae</taxon>
        <taxon>Arundo</taxon>
    </lineage>
</organism>
<dbReference type="EMBL" id="GBRH01266481">
    <property type="protein sequence ID" value="JAD31414.1"/>
    <property type="molecule type" value="Transcribed_RNA"/>
</dbReference>
<evidence type="ECO:0000313" key="1">
    <source>
        <dbReference type="EMBL" id="JAD31414.1"/>
    </source>
</evidence>